<name>A0A6J6MUU7_9ZZZZ</name>
<organism evidence="2">
    <name type="scientific">freshwater metagenome</name>
    <dbReference type="NCBI Taxonomy" id="449393"/>
    <lineage>
        <taxon>unclassified sequences</taxon>
        <taxon>metagenomes</taxon>
        <taxon>ecological metagenomes</taxon>
    </lineage>
</organism>
<evidence type="ECO:0000313" key="1">
    <source>
        <dbReference type="EMBL" id="CAB4660606.1"/>
    </source>
</evidence>
<dbReference type="EMBL" id="CAEZWV010000027">
    <property type="protein sequence ID" value="CAB4677757.1"/>
    <property type="molecule type" value="Genomic_DNA"/>
</dbReference>
<proteinExistence type="predicted"/>
<accession>A0A6J6MUU7</accession>
<dbReference type="AlphaFoldDB" id="A0A6J6MUU7"/>
<sequence length="97" mass="10432">MSDTEKLEFLVKVDVRGVPATAVDTALIVHTDDEVWTIEVMEEIFVNVKSTPLDEDKVAQLIASLPVNVNEIAVEFDVDEEAASVNVGGVTSTTDGV</sequence>
<evidence type="ECO:0000313" key="2">
    <source>
        <dbReference type="EMBL" id="CAB4677757.1"/>
    </source>
</evidence>
<dbReference type="EMBL" id="CAEZWJ010000047">
    <property type="protein sequence ID" value="CAB4660606.1"/>
    <property type="molecule type" value="Genomic_DNA"/>
</dbReference>
<protein>
    <submittedName>
        <fullName evidence="2">Unannotated protein</fullName>
    </submittedName>
</protein>
<gene>
    <name evidence="1" type="ORF">UFOPK2214_01211</name>
    <name evidence="2" type="ORF">UFOPK2295_01222</name>
</gene>
<reference evidence="2" key="1">
    <citation type="submission" date="2020-05" db="EMBL/GenBank/DDBJ databases">
        <authorList>
            <person name="Chiriac C."/>
            <person name="Salcher M."/>
            <person name="Ghai R."/>
            <person name="Kavagutti S V."/>
        </authorList>
    </citation>
    <scope>NUCLEOTIDE SEQUENCE</scope>
</reference>